<sequence>MLNYRDRSKEVKNGKKYFGLILQIIILIFAPLIYENIGMHYGGPLGVRYFYADFFNPKFLGLPILVWFFWIVFILIGYSLTNAFIEFLLKRDYFFHINSISNLILCAFLDGFAVMTFDFFIDPVSVKFGLWVWQNNSQYSYFDVPFGNFIGWFVIVSTTTFLVRLIDQTFQIKPNEKLVLISPYLYLAIVFVSFILSFILFGFELSITSLLLSSPIVIFSFYTIRAS</sequence>
<dbReference type="InterPro" id="IPR007354">
    <property type="entry name" value="CruF-like"/>
</dbReference>
<feature type="transmembrane region" description="Helical" evidence="1">
    <location>
        <begin position="149"/>
        <end position="166"/>
    </location>
</feature>
<name>A0A2J6WF91_9BACT</name>
<feature type="transmembrane region" description="Helical" evidence="1">
    <location>
        <begin position="178"/>
        <end position="201"/>
    </location>
</feature>
<proteinExistence type="predicted"/>
<evidence type="ECO:0000313" key="2">
    <source>
        <dbReference type="EMBL" id="PMP68201.1"/>
    </source>
</evidence>
<keyword evidence="1" id="KW-1133">Transmembrane helix</keyword>
<protein>
    <recommendedName>
        <fullName evidence="4">Carotenoid biosynthesis protein</fullName>
    </recommendedName>
</protein>
<evidence type="ECO:0000256" key="1">
    <source>
        <dbReference type="SAM" id="Phobius"/>
    </source>
</evidence>
<feature type="transmembrane region" description="Helical" evidence="1">
    <location>
        <begin position="100"/>
        <end position="121"/>
    </location>
</feature>
<dbReference type="Pfam" id="PF04240">
    <property type="entry name" value="Caroten_synth"/>
    <property type="match status" value="1"/>
</dbReference>
<dbReference type="AlphaFoldDB" id="A0A2J6WF91"/>
<keyword evidence="1" id="KW-0472">Membrane</keyword>
<dbReference type="Proteomes" id="UP000237040">
    <property type="component" value="Unassembled WGS sequence"/>
</dbReference>
<comment type="caution">
    <text evidence="2">The sequence shown here is derived from an EMBL/GenBank/DDBJ whole genome shotgun (WGS) entry which is preliminary data.</text>
</comment>
<feature type="transmembrane region" description="Helical" evidence="1">
    <location>
        <begin position="64"/>
        <end position="88"/>
    </location>
</feature>
<evidence type="ECO:0000313" key="3">
    <source>
        <dbReference type="Proteomes" id="UP000237040"/>
    </source>
</evidence>
<dbReference type="EMBL" id="PNIL01000026">
    <property type="protein sequence ID" value="PMP68201.1"/>
    <property type="molecule type" value="Genomic_DNA"/>
</dbReference>
<accession>A0A2J6WF91</accession>
<keyword evidence="1" id="KW-0812">Transmembrane</keyword>
<feature type="transmembrane region" description="Helical" evidence="1">
    <location>
        <begin position="17"/>
        <end position="34"/>
    </location>
</feature>
<dbReference type="PANTHER" id="PTHR39419:SF1">
    <property type="entry name" value="SLL0814 PROTEIN"/>
    <property type="match status" value="1"/>
</dbReference>
<evidence type="ECO:0008006" key="4">
    <source>
        <dbReference type="Google" id="ProtNLM"/>
    </source>
</evidence>
<dbReference type="PANTHER" id="PTHR39419">
    <property type="entry name" value="SLL0814 PROTEIN"/>
    <property type="match status" value="1"/>
</dbReference>
<reference evidence="2 3" key="1">
    <citation type="submission" date="2018-01" db="EMBL/GenBank/DDBJ databases">
        <title>Metagenomic assembled genomes from two thermal pools in the Uzon Caldera, Kamchatka, Russia.</title>
        <authorList>
            <person name="Wilkins L."/>
            <person name="Ettinger C."/>
        </authorList>
    </citation>
    <scope>NUCLEOTIDE SEQUENCE [LARGE SCALE GENOMIC DNA]</scope>
    <source>
        <strain evidence="2">ZAV-07</strain>
    </source>
</reference>
<gene>
    <name evidence="2" type="ORF">C0189_01710</name>
</gene>
<feature type="transmembrane region" description="Helical" evidence="1">
    <location>
        <begin position="207"/>
        <end position="224"/>
    </location>
</feature>
<organism evidence="2 3">
    <name type="scientific">Caldisericum exile</name>
    <dbReference type="NCBI Taxonomy" id="693075"/>
    <lineage>
        <taxon>Bacteria</taxon>
        <taxon>Pseudomonadati</taxon>
        <taxon>Caldisericota/Cryosericota group</taxon>
        <taxon>Caldisericota</taxon>
        <taxon>Caldisericia</taxon>
        <taxon>Caldisericales</taxon>
        <taxon>Caldisericaceae</taxon>
        <taxon>Caldisericum</taxon>
    </lineage>
</organism>